<reference evidence="2" key="1">
    <citation type="submission" date="2020-02" db="EMBL/GenBank/DDBJ databases">
        <title>Streptomyces sp. ASO4wet.</title>
        <authorList>
            <person name="Risdian C."/>
            <person name="Landwehr W."/>
            <person name="Schupp P."/>
            <person name="Wink J."/>
        </authorList>
    </citation>
    <scope>NUCLEOTIDE SEQUENCE [LARGE SCALE GENOMIC DNA]</scope>
    <source>
        <strain evidence="2">ASO4wet</strain>
    </source>
</reference>
<evidence type="ECO:0000313" key="2">
    <source>
        <dbReference type="Proteomes" id="UP000595046"/>
    </source>
</evidence>
<organism evidence="1 2">
    <name type="scientific">Streptomyces bathyalis</name>
    <dbReference type="NCBI Taxonomy" id="2710756"/>
    <lineage>
        <taxon>Bacteria</taxon>
        <taxon>Bacillati</taxon>
        <taxon>Actinomycetota</taxon>
        <taxon>Actinomycetes</taxon>
        <taxon>Kitasatosporales</taxon>
        <taxon>Streptomycetaceae</taxon>
        <taxon>Streptomyces</taxon>
    </lineage>
</organism>
<dbReference type="RefSeq" id="WP_197352859.1">
    <property type="nucleotide sequence ID" value="NZ_CP048882.1"/>
</dbReference>
<keyword evidence="2" id="KW-1185">Reference proteome</keyword>
<protein>
    <submittedName>
        <fullName evidence="1">Uncharacterized protein</fullName>
    </submittedName>
</protein>
<dbReference type="Proteomes" id="UP000595046">
    <property type="component" value="Chromosome"/>
</dbReference>
<evidence type="ECO:0000313" key="1">
    <source>
        <dbReference type="EMBL" id="QPP09083.1"/>
    </source>
</evidence>
<gene>
    <name evidence="1" type="ORF">G4Z16_24715</name>
</gene>
<name>A0A7T1WSD9_9ACTN</name>
<sequence>MSDMTRNVKAARECSVCVTLMGLVEKAAREYDRSAETDARVRLRRHALAAHGQELPLPW</sequence>
<proteinExistence type="predicted"/>
<accession>A0A7T1WSD9</accession>
<dbReference type="KEGG" id="sbat:G4Z16_24715"/>
<dbReference type="EMBL" id="CP048882">
    <property type="protein sequence ID" value="QPP09083.1"/>
    <property type="molecule type" value="Genomic_DNA"/>
</dbReference>
<dbReference type="AlphaFoldDB" id="A0A7T1WSD9"/>